<feature type="compositionally biased region" description="Basic and acidic residues" evidence="1">
    <location>
        <begin position="58"/>
        <end position="69"/>
    </location>
</feature>
<reference evidence="3 4" key="1">
    <citation type="submission" date="2023-07" db="EMBL/GenBank/DDBJ databases">
        <title>Bacillus lucianemedeirus sp. nov, a new species isolated from an immunobiological production facility.</title>
        <authorList>
            <person name="Costa L.V."/>
            <person name="Miranda R.V.S.L."/>
            <person name="Brandao M.L.L."/>
            <person name="Reis C.M.F."/>
            <person name="Frazao A.M."/>
            <person name="Cruz F.V."/>
            <person name="Baio P.V.P."/>
            <person name="Veras J.F.C."/>
            <person name="Ramos J.N."/>
            <person name="Vieira V."/>
        </authorList>
    </citation>
    <scope>NUCLEOTIDE SEQUENCE [LARGE SCALE GENOMIC DNA]</scope>
    <source>
        <strain evidence="3 4">B190/17</strain>
    </source>
</reference>
<feature type="transmembrane region" description="Helical" evidence="2">
    <location>
        <begin position="6"/>
        <end position="25"/>
    </location>
</feature>
<dbReference type="RefSeq" id="WP_404316978.1">
    <property type="nucleotide sequence ID" value="NZ_JAUIYO010000006.1"/>
</dbReference>
<keyword evidence="4" id="KW-1185">Reference proteome</keyword>
<evidence type="ECO:0000313" key="4">
    <source>
        <dbReference type="Proteomes" id="UP001619911"/>
    </source>
</evidence>
<organism evidence="3 4">
    <name type="scientific">Bacillus lumedeiriae</name>
    <dbReference type="NCBI Taxonomy" id="3058829"/>
    <lineage>
        <taxon>Bacteria</taxon>
        <taxon>Bacillati</taxon>
        <taxon>Bacillota</taxon>
        <taxon>Bacilli</taxon>
        <taxon>Bacillales</taxon>
        <taxon>Bacillaceae</taxon>
        <taxon>Bacillus</taxon>
    </lineage>
</organism>
<dbReference type="Proteomes" id="UP001619911">
    <property type="component" value="Unassembled WGS sequence"/>
</dbReference>
<feature type="compositionally biased region" description="Basic and acidic residues" evidence="1">
    <location>
        <begin position="32"/>
        <end position="41"/>
    </location>
</feature>
<evidence type="ECO:0000256" key="1">
    <source>
        <dbReference type="SAM" id="MobiDB-lite"/>
    </source>
</evidence>
<keyword evidence="2" id="KW-1133">Transmembrane helix</keyword>
<feature type="region of interest" description="Disordered" evidence="1">
    <location>
        <begin position="32"/>
        <end position="69"/>
    </location>
</feature>
<dbReference type="EMBL" id="JAUIYO010000006">
    <property type="protein sequence ID" value="MFK2826010.1"/>
    <property type="molecule type" value="Genomic_DNA"/>
</dbReference>
<gene>
    <name evidence="3" type="ORF">QYG89_10080</name>
</gene>
<keyword evidence="2" id="KW-0812">Transmembrane</keyword>
<protein>
    <recommendedName>
        <fullName evidence="5">DUF4340 domain-containing protein</fullName>
    </recommendedName>
</protein>
<comment type="caution">
    <text evidence="3">The sequence shown here is derived from an EMBL/GenBank/DDBJ whole genome shotgun (WGS) entry which is preliminary data.</text>
</comment>
<sequence length="347" mass="40190">MKGVIIAIFSTVGIVFLILGVYLMADGKKEPGAVKDSVQHNEEEEVPVGKNSTPPKSDTNKTTHATDPKLHTLPDFHLLEELSTGNLMGILQIGTSKDELIRQFGKPLKEYVRNEDILLEYEDVIYTISPNNGLNYAAELKPVHSSKYNFQEIKKALGDGDEHVSFEQGKDKDGLFYLYYASEDSELIFYSPSQMESPVTKIIYGNPTLYSLNQEEETTTVHPGEVEPIIKNIRAEYNAINSQISSMTKRDTLSMEGHKKQVFRNSRGIIKKVIEITPEGSMEYYYDDTETLFFIFFYKGRIENRFYFYQNQMIRWIDPSRAIIDYDQGQRNHRYKEWEEYWLRKGY</sequence>
<accession>A0ABW8IA04</accession>
<evidence type="ECO:0008006" key="5">
    <source>
        <dbReference type="Google" id="ProtNLM"/>
    </source>
</evidence>
<evidence type="ECO:0000256" key="2">
    <source>
        <dbReference type="SAM" id="Phobius"/>
    </source>
</evidence>
<keyword evidence="2" id="KW-0472">Membrane</keyword>
<evidence type="ECO:0000313" key="3">
    <source>
        <dbReference type="EMBL" id="MFK2826010.1"/>
    </source>
</evidence>
<name>A0ABW8IA04_9BACI</name>
<proteinExistence type="predicted"/>